<dbReference type="OrthoDB" id="76388at2759"/>
<organism evidence="7 8">
    <name type="scientific">Myriangium duriaei CBS 260.36</name>
    <dbReference type="NCBI Taxonomy" id="1168546"/>
    <lineage>
        <taxon>Eukaryota</taxon>
        <taxon>Fungi</taxon>
        <taxon>Dikarya</taxon>
        <taxon>Ascomycota</taxon>
        <taxon>Pezizomycotina</taxon>
        <taxon>Dothideomycetes</taxon>
        <taxon>Dothideomycetidae</taxon>
        <taxon>Myriangiales</taxon>
        <taxon>Myriangiaceae</taxon>
        <taxon>Myriangium</taxon>
    </lineage>
</organism>
<comment type="subcellular location">
    <subcellularLocation>
        <location evidence="1">Cytoplasm</location>
    </subcellularLocation>
</comment>
<dbReference type="AlphaFoldDB" id="A0A9P4J639"/>
<dbReference type="GO" id="GO:0051295">
    <property type="term" value="P:establishment of meiotic spindle localization"/>
    <property type="evidence" value="ECO:0007669"/>
    <property type="project" value="TreeGrafter"/>
</dbReference>
<reference evidence="7" key="1">
    <citation type="journal article" date="2020" name="Stud. Mycol.">
        <title>101 Dothideomycetes genomes: a test case for predicting lifestyles and emergence of pathogens.</title>
        <authorList>
            <person name="Haridas S."/>
            <person name="Albert R."/>
            <person name="Binder M."/>
            <person name="Bloem J."/>
            <person name="Labutti K."/>
            <person name="Salamov A."/>
            <person name="Andreopoulos B."/>
            <person name="Baker S."/>
            <person name="Barry K."/>
            <person name="Bills G."/>
            <person name="Bluhm B."/>
            <person name="Cannon C."/>
            <person name="Castanera R."/>
            <person name="Culley D."/>
            <person name="Daum C."/>
            <person name="Ezra D."/>
            <person name="Gonzalez J."/>
            <person name="Henrissat B."/>
            <person name="Kuo A."/>
            <person name="Liang C."/>
            <person name="Lipzen A."/>
            <person name="Lutzoni F."/>
            <person name="Magnuson J."/>
            <person name="Mondo S."/>
            <person name="Nolan M."/>
            <person name="Ohm R."/>
            <person name="Pangilinan J."/>
            <person name="Park H.-J."/>
            <person name="Ramirez L."/>
            <person name="Alfaro M."/>
            <person name="Sun H."/>
            <person name="Tritt A."/>
            <person name="Yoshinaga Y."/>
            <person name="Zwiers L.-H."/>
            <person name="Turgeon B."/>
            <person name="Goodwin S."/>
            <person name="Spatafora J."/>
            <person name="Crous P."/>
            <person name="Grigoriev I."/>
        </authorList>
    </citation>
    <scope>NUCLEOTIDE SEQUENCE</scope>
    <source>
        <strain evidence="7">CBS 260.36</strain>
    </source>
</reference>
<accession>A0A9P4J639</accession>
<feature type="domain" description="Calponin-homology (CH)" evidence="6">
    <location>
        <begin position="472"/>
        <end position="610"/>
    </location>
</feature>
<keyword evidence="2" id="KW-0963">Cytoplasm</keyword>
<dbReference type="Proteomes" id="UP000799439">
    <property type="component" value="Unassembled WGS sequence"/>
</dbReference>
<dbReference type="PROSITE" id="PS50021">
    <property type="entry name" value="CH"/>
    <property type="match status" value="1"/>
</dbReference>
<dbReference type="GO" id="GO:0007051">
    <property type="term" value="P:spindle organization"/>
    <property type="evidence" value="ECO:0007669"/>
    <property type="project" value="TreeGrafter"/>
</dbReference>
<dbReference type="PROSITE" id="PS50096">
    <property type="entry name" value="IQ"/>
    <property type="match status" value="1"/>
</dbReference>
<sequence>MATMRPSDNRKSSNGLGVGNSAHRTSLMQIAPKKRKSSLFEDATTSSLDLTSNRRGTIFSKPTRKPALAAVFEDDITETGDTIAIHKDARRRTIWVPSDDTTVMTIHPGAQTRTLMDETIALARLPLLPETTGLTTTKARRSSLFQAPKRAPLSNVKRPSTNSILVDIAGCPTGKENCASDATKLVNARKVSSVAERRVPECLKKSVVATQSRMSPQERQRPLGAARTSISYSRPPTQSKATKVSKASEFPVLEEDLQHPELFEDCWLAHQETSLSQVVNDIFDQQNIPESHVGSLSHRSALLEFYQQSHFVELRKRLTASVQTGALSLPKACEIPRLQEDVGLRRSFVKLWLDTYDLHKLWAAAEVISARVCKAPALGIEEDVKGLRKVLARFLLSVLVTCDNPSESRLVAWQLTVVRSLLIISLLDQSHAQDVLSGCLFLEGSRHKSSETMLRAIAALVLPSVGDITRTLGYLGYGLSYVQSALQEYSYKVTNLATDLRDGVLLARLLEVLMYNQISNATQTITLNLPSGDSLESMLSSKIRPLSQHLKYPSPTRAQQLYNVQISLSALETGNGLTQTAVSTIQAADIVDGHRERTLSFLWAIISRWGLHTLIPVASLRAEIKRHMFHLSYEQLTSAEIADFLSSDNDDDLASPDQLASLLKSWAAVICAHHQVTINNFTTSFATPDALAAIVDTYAACVPAQSGSAISAHKTSLQAKLKSLGCSTAFVQLFANESHIPTKATTLCLLAFLASRLIPLTRRLRAAETLQRVWRSRLARFEMHKRVVVLKVAHQCAEVVRARHRVEWAVVVLQRSWREMRLERMKRAERRIERFQAAARGWATRRALMGVLPSLRRNVERARGGW</sequence>
<evidence type="ECO:0000256" key="4">
    <source>
        <dbReference type="SAM" id="Coils"/>
    </source>
</evidence>
<dbReference type="InterPro" id="IPR051185">
    <property type="entry name" value="ASPM"/>
</dbReference>
<dbReference type="CDD" id="cd21223">
    <property type="entry name" value="CH_ASPM_rpt1"/>
    <property type="match status" value="1"/>
</dbReference>
<gene>
    <name evidence="7" type="ORF">K461DRAFT_276560</name>
</gene>
<evidence type="ECO:0000313" key="7">
    <source>
        <dbReference type="EMBL" id="KAF2155346.1"/>
    </source>
</evidence>
<keyword evidence="8" id="KW-1185">Reference proteome</keyword>
<evidence type="ECO:0000313" key="8">
    <source>
        <dbReference type="Proteomes" id="UP000799439"/>
    </source>
</evidence>
<name>A0A9P4J639_9PEZI</name>
<dbReference type="PANTHER" id="PTHR22706:SF1">
    <property type="entry name" value="ASSEMBLY FACTOR FOR SPINDLE MICROTUBULES"/>
    <property type="match status" value="1"/>
</dbReference>
<dbReference type="Gene3D" id="1.10.418.10">
    <property type="entry name" value="Calponin-like domain"/>
    <property type="match status" value="1"/>
</dbReference>
<protein>
    <recommendedName>
        <fullName evidence="6">Calponin-homology (CH) domain-containing protein</fullName>
    </recommendedName>
</protein>
<dbReference type="GO" id="GO:0000922">
    <property type="term" value="C:spindle pole"/>
    <property type="evidence" value="ECO:0007669"/>
    <property type="project" value="TreeGrafter"/>
</dbReference>
<dbReference type="InterPro" id="IPR001715">
    <property type="entry name" value="CH_dom"/>
</dbReference>
<dbReference type="GO" id="GO:0005516">
    <property type="term" value="F:calmodulin binding"/>
    <property type="evidence" value="ECO:0007669"/>
    <property type="project" value="UniProtKB-KW"/>
</dbReference>
<evidence type="ECO:0000256" key="5">
    <source>
        <dbReference type="SAM" id="MobiDB-lite"/>
    </source>
</evidence>
<dbReference type="GO" id="GO:0000278">
    <property type="term" value="P:mitotic cell cycle"/>
    <property type="evidence" value="ECO:0007669"/>
    <property type="project" value="TreeGrafter"/>
</dbReference>
<evidence type="ECO:0000256" key="2">
    <source>
        <dbReference type="ARBA" id="ARBA00022490"/>
    </source>
</evidence>
<dbReference type="PANTHER" id="PTHR22706">
    <property type="entry name" value="ASSEMBLY FACTOR FOR SPINDLE MICROTUBULES"/>
    <property type="match status" value="1"/>
</dbReference>
<dbReference type="EMBL" id="ML996083">
    <property type="protein sequence ID" value="KAF2155346.1"/>
    <property type="molecule type" value="Genomic_DNA"/>
</dbReference>
<dbReference type="Pfam" id="PF00307">
    <property type="entry name" value="CH"/>
    <property type="match status" value="1"/>
</dbReference>
<keyword evidence="4" id="KW-0175">Coiled coil</keyword>
<evidence type="ECO:0000259" key="6">
    <source>
        <dbReference type="PROSITE" id="PS50021"/>
    </source>
</evidence>
<feature type="region of interest" description="Disordered" evidence="5">
    <location>
        <begin position="210"/>
        <end position="244"/>
    </location>
</feature>
<dbReference type="SUPFAM" id="SSF47576">
    <property type="entry name" value="Calponin-homology domain, CH-domain"/>
    <property type="match status" value="1"/>
</dbReference>
<dbReference type="InterPro" id="IPR036872">
    <property type="entry name" value="CH_dom_sf"/>
</dbReference>
<dbReference type="SMART" id="SM00033">
    <property type="entry name" value="CH"/>
    <property type="match status" value="1"/>
</dbReference>
<comment type="caution">
    <text evidence="7">The sequence shown here is derived from an EMBL/GenBank/DDBJ whole genome shotgun (WGS) entry which is preliminary data.</text>
</comment>
<proteinExistence type="predicted"/>
<evidence type="ECO:0000256" key="3">
    <source>
        <dbReference type="ARBA" id="ARBA00022860"/>
    </source>
</evidence>
<feature type="compositionally biased region" description="Polar residues" evidence="5">
    <location>
        <begin position="228"/>
        <end position="242"/>
    </location>
</feature>
<evidence type="ECO:0000256" key="1">
    <source>
        <dbReference type="ARBA" id="ARBA00004496"/>
    </source>
</evidence>
<dbReference type="GO" id="GO:0005737">
    <property type="term" value="C:cytoplasm"/>
    <property type="evidence" value="ECO:0007669"/>
    <property type="project" value="UniProtKB-SubCell"/>
</dbReference>
<feature type="coiled-coil region" evidence="4">
    <location>
        <begin position="818"/>
        <end position="845"/>
    </location>
</feature>
<keyword evidence="3" id="KW-0112">Calmodulin-binding</keyword>
<feature type="region of interest" description="Disordered" evidence="5">
    <location>
        <begin position="1"/>
        <end position="25"/>
    </location>
</feature>